<evidence type="ECO:0000313" key="2">
    <source>
        <dbReference type="Proteomes" id="UP000189701"/>
    </source>
</evidence>
<dbReference type="GeneID" id="104249209"/>
<dbReference type="InterPro" id="IPR012976">
    <property type="entry name" value="NOSIC"/>
</dbReference>
<dbReference type="STRING" id="4096.A0A1U7YPI1"/>
<evidence type="ECO:0000313" key="3">
    <source>
        <dbReference type="RefSeq" id="XP_009803896.1"/>
    </source>
</evidence>
<dbReference type="AlphaFoldDB" id="A0A1U7YPI1"/>
<dbReference type="Gene3D" id="1.10.287.4070">
    <property type="match status" value="1"/>
</dbReference>
<accession>A0A1U7YPI1</accession>
<dbReference type="InterPro" id="IPR027105">
    <property type="entry name" value="Prp31"/>
</dbReference>
<dbReference type="InterPro" id="IPR036070">
    <property type="entry name" value="Nop_dom_sf"/>
</dbReference>
<dbReference type="GO" id="GO:0046540">
    <property type="term" value="C:U4/U6 x U5 tri-snRNP complex"/>
    <property type="evidence" value="ECO:0007669"/>
    <property type="project" value="InterPro"/>
</dbReference>
<feature type="domain" description="Nop" evidence="1">
    <location>
        <begin position="527"/>
        <end position="645"/>
    </location>
</feature>
<reference evidence="3" key="2">
    <citation type="submission" date="2025-08" db="UniProtKB">
        <authorList>
            <consortium name="RefSeq"/>
        </authorList>
    </citation>
    <scope>IDENTIFICATION</scope>
    <source>
        <tissue evidence="3">Leaf</tissue>
    </source>
</reference>
<dbReference type="GO" id="GO:0071011">
    <property type="term" value="C:precatalytic spliceosome"/>
    <property type="evidence" value="ECO:0007669"/>
    <property type="project" value="TreeGrafter"/>
</dbReference>
<name>A0A1U7YPI1_NICSY</name>
<dbReference type="Gene3D" id="1.10.246.90">
    <property type="entry name" value="Nop domain"/>
    <property type="match status" value="1"/>
</dbReference>
<dbReference type="InterPro" id="IPR042239">
    <property type="entry name" value="Nop_C"/>
</dbReference>
<protein>
    <submittedName>
        <fullName evidence="3">Uncharacterized protein LOC104249209</fullName>
    </submittedName>
</protein>
<dbReference type="SMART" id="SM00931">
    <property type="entry name" value="NOSIC"/>
    <property type="match status" value="1"/>
</dbReference>
<sequence length="650" mass="72926">MRFGGRRCGAACARDKSQKRFWRGVSGNRKCGCGGCICGTAEAAMSDFSDFRRSGVLTANAVQHKQILDRRCGPSSCSRRACHVHEELPCSGLCNHKFFHEFAKVQATIRSCERPEKIFELQVTPEGSPVVAILKVPISSFSQQDYSYVNTFSRIKFDVNDLMQAIVAFRDHDSISITAYYEERGEHVHCYMRIKSLDPLRIVEGSERVVDIEIQSEDDAYIDVSEQIYQGLIGIRQIFKSHVAGQLIVSLTSTQVRFRTTTVDVVLSNEDNECIIGGLFDHGTELRLDLDMVKQSWDFALVETDIVWLSTARNGFTLMPFPFWPLGNLSFFFKARMVLETSSPLMATRDASFLDDLDGLSDSEKNLLRAALNYDDLDNFIELRKSRRYILIMQKVEAALIESDDKPKLGGVDEQLIIDCSVLSVDIENEIVLIHNFIRDKYQFKVPELESLVHHPIDYARAVKRIGQERDMTTLASDLEGLLPSAIITVFSCWRLGKIIEACDRVLALDSAKEKLVHFVESRMGCIAPNLSAVVGNAVAAKLMATAGGLWSLSKMRGSDVLHLGAKRTKISSDQLWGVGAYYIEQSEIIQITPPPPALRLRAYAMLAVKSILAARVDSTGRHPTGEYGTSLREELRKEIEKCHNFADRK</sequence>
<evidence type="ECO:0000259" key="1">
    <source>
        <dbReference type="PROSITE" id="PS51358"/>
    </source>
</evidence>
<keyword evidence="2" id="KW-1185">Reference proteome</keyword>
<dbReference type="InterPro" id="IPR002687">
    <property type="entry name" value="Nop_dom"/>
</dbReference>
<dbReference type="Pfam" id="PF01798">
    <property type="entry name" value="Nop"/>
    <property type="match status" value="1"/>
</dbReference>
<dbReference type="GO" id="GO:0000244">
    <property type="term" value="P:spliceosomal tri-snRNP complex assembly"/>
    <property type="evidence" value="ECO:0007669"/>
    <property type="project" value="InterPro"/>
</dbReference>
<dbReference type="PANTHER" id="PTHR13904:SF0">
    <property type="entry name" value="U4_U6 SMALL NUCLEAR RIBONUCLEOPROTEIN PRP31"/>
    <property type="match status" value="1"/>
</dbReference>
<gene>
    <name evidence="3" type="primary">LOC104249209</name>
</gene>
<dbReference type="PROSITE" id="PS51358">
    <property type="entry name" value="NOP"/>
    <property type="match status" value="1"/>
</dbReference>
<dbReference type="GO" id="GO:0005687">
    <property type="term" value="C:U4 snRNP"/>
    <property type="evidence" value="ECO:0007669"/>
    <property type="project" value="TreeGrafter"/>
</dbReference>
<dbReference type="KEGG" id="nsy:104249209"/>
<dbReference type="eggNOG" id="KOG2574">
    <property type="taxonomic scope" value="Eukaryota"/>
</dbReference>
<proteinExistence type="predicted"/>
<reference evidence="2" key="1">
    <citation type="journal article" date="2013" name="Genome Biol.">
        <title>Reference genomes and transcriptomes of Nicotiana sylvestris and Nicotiana tomentosiformis.</title>
        <authorList>
            <person name="Sierro N."/>
            <person name="Battey J.N."/>
            <person name="Ouadi S."/>
            <person name="Bovet L."/>
            <person name="Goepfert S."/>
            <person name="Bakaher N."/>
            <person name="Peitsch M.C."/>
            <person name="Ivanov N.V."/>
        </authorList>
    </citation>
    <scope>NUCLEOTIDE SEQUENCE [LARGE SCALE GENOMIC DNA]</scope>
</reference>
<organism evidence="2 3">
    <name type="scientific">Nicotiana sylvestris</name>
    <name type="common">Wood tobacco</name>
    <name type="synonym">South American tobacco</name>
    <dbReference type="NCBI Taxonomy" id="4096"/>
    <lineage>
        <taxon>Eukaryota</taxon>
        <taxon>Viridiplantae</taxon>
        <taxon>Streptophyta</taxon>
        <taxon>Embryophyta</taxon>
        <taxon>Tracheophyta</taxon>
        <taxon>Spermatophyta</taxon>
        <taxon>Magnoliopsida</taxon>
        <taxon>eudicotyledons</taxon>
        <taxon>Gunneridae</taxon>
        <taxon>Pentapetalae</taxon>
        <taxon>asterids</taxon>
        <taxon>lamiids</taxon>
        <taxon>Solanales</taxon>
        <taxon>Solanaceae</taxon>
        <taxon>Nicotianoideae</taxon>
        <taxon>Nicotianeae</taxon>
        <taxon>Nicotiana</taxon>
    </lineage>
</organism>
<dbReference type="PANTHER" id="PTHR13904">
    <property type="entry name" value="PRE-MRNA SPLICING FACTOR PRP31"/>
    <property type="match status" value="1"/>
</dbReference>
<dbReference type="SUPFAM" id="SSF89124">
    <property type="entry name" value="Nop domain"/>
    <property type="match status" value="1"/>
</dbReference>
<dbReference type="RefSeq" id="XP_009803896.1">
    <property type="nucleotide sequence ID" value="XM_009805594.1"/>
</dbReference>
<dbReference type="Proteomes" id="UP000189701">
    <property type="component" value="Unplaced"/>
</dbReference>